<accession>A0ABW2TM41</accession>
<feature type="domain" description="N-acetyltransferase" evidence="1">
    <location>
        <begin position="32"/>
        <end position="122"/>
    </location>
</feature>
<sequence>MPVLTGPALPEGRCATAASPPCPSTTGCCCALDPADADAVRAAFACPDIQRWHVRRIDSADEAAAWVETWPLRWRAETDASWAVAEGDRVVGQVGLRTVDLVEGSARVSYWVVPDARGASVAPARRAP</sequence>
<protein>
    <submittedName>
        <fullName evidence="2">GNAT family N-acetyltransferase</fullName>
        <ecNumber evidence="2">2.3.-.-</ecNumber>
    </submittedName>
</protein>
<dbReference type="Pfam" id="PF13302">
    <property type="entry name" value="Acetyltransf_3"/>
    <property type="match status" value="1"/>
</dbReference>
<keyword evidence="2" id="KW-0808">Transferase</keyword>
<dbReference type="InterPro" id="IPR016181">
    <property type="entry name" value="Acyl_CoA_acyltransferase"/>
</dbReference>
<dbReference type="GO" id="GO:0016746">
    <property type="term" value="F:acyltransferase activity"/>
    <property type="evidence" value="ECO:0007669"/>
    <property type="project" value="UniProtKB-KW"/>
</dbReference>
<evidence type="ECO:0000313" key="3">
    <source>
        <dbReference type="Proteomes" id="UP001596512"/>
    </source>
</evidence>
<dbReference type="Gene3D" id="3.40.630.30">
    <property type="match status" value="1"/>
</dbReference>
<reference evidence="3" key="1">
    <citation type="journal article" date="2019" name="Int. J. Syst. Evol. Microbiol.">
        <title>The Global Catalogue of Microorganisms (GCM) 10K type strain sequencing project: providing services to taxonomists for standard genome sequencing and annotation.</title>
        <authorList>
            <consortium name="The Broad Institute Genomics Platform"/>
            <consortium name="The Broad Institute Genome Sequencing Center for Infectious Disease"/>
            <person name="Wu L."/>
            <person name="Ma J."/>
        </authorList>
    </citation>
    <scope>NUCLEOTIDE SEQUENCE [LARGE SCALE GENOMIC DNA]</scope>
    <source>
        <strain evidence="3">JCM 17695</strain>
    </source>
</reference>
<comment type="caution">
    <text evidence="2">The sequence shown here is derived from an EMBL/GenBank/DDBJ whole genome shotgun (WGS) entry which is preliminary data.</text>
</comment>
<proteinExistence type="predicted"/>
<evidence type="ECO:0000313" key="2">
    <source>
        <dbReference type="EMBL" id="MFC7614840.1"/>
    </source>
</evidence>
<gene>
    <name evidence="2" type="ORF">ACFQV2_16290</name>
</gene>
<dbReference type="EMBL" id="JBHTEY010000004">
    <property type="protein sequence ID" value="MFC7614840.1"/>
    <property type="molecule type" value="Genomic_DNA"/>
</dbReference>
<name>A0ABW2TM41_9PSEU</name>
<keyword evidence="2" id="KW-0012">Acyltransferase</keyword>
<dbReference type="EC" id="2.3.-.-" evidence="2"/>
<evidence type="ECO:0000259" key="1">
    <source>
        <dbReference type="Pfam" id="PF13302"/>
    </source>
</evidence>
<organism evidence="2 3">
    <name type="scientific">Actinokineospora soli</name>
    <dbReference type="NCBI Taxonomy" id="1048753"/>
    <lineage>
        <taxon>Bacteria</taxon>
        <taxon>Bacillati</taxon>
        <taxon>Actinomycetota</taxon>
        <taxon>Actinomycetes</taxon>
        <taxon>Pseudonocardiales</taxon>
        <taxon>Pseudonocardiaceae</taxon>
        <taxon>Actinokineospora</taxon>
    </lineage>
</organism>
<dbReference type="SUPFAM" id="SSF55729">
    <property type="entry name" value="Acyl-CoA N-acyltransferases (Nat)"/>
    <property type="match status" value="1"/>
</dbReference>
<dbReference type="Proteomes" id="UP001596512">
    <property type="component" value="Unassembled WGS sequence"/>
</dbReference>
<keyword evidence="3" id="KW-1185">Reference proteome</keyword>
<dbReference type="InterPro" id="IPR000182">
    <property type="entry name" value="GNAT_dom"/>
</dbReference>